<comment type="pathway">
    <text evidence="7">Quinol/quinone metabolism; 1,4-dihydroxy-2-naphthoate biosynthesis; 1,4-dihydroxy-2-naphthoate from chorismate: step 4/7.</text>
</comment>
<evidence type="ECO:0000256" key="2">
    <source>
        <dbReference type="ARBA" id="ARBA00022428"/>
    </source>
</evidence>
<dbReference type="GO" id="GO:0043748">
    <property type="term" value="F:O-succinylbenzoate synthase activity"/>
    <property type="evidence" value="ECO:0007669"/>
    <property type="project" value="UniProtKB-EC"/>
</dbReference>
<evidence type="ECO:0000259" key="8">
    <source>
        <dbReference type="SMART" id="SM00922"/>
    </source>
</evidence>
<feature type="active site" description="Proton donor" evidence="7">
    <location>
        <position position="164"/>
    </location>
</feature>
<dbReference type="Gene3D" id="3.20.20.120">
    <property type="entry name" value="Enolase-like C-terminal domain"/>
    <property type="match status" value="1"/>
</dbReference>
<dbReference type="Gene3D" id="3.30.390.10">
    <property type="entry name" value="Enolase-like, N-terminal domain"/>
    <property type="match status" value="1"/>
</dbReference>
<dbReference type="NCBIfam" id="TIGR01928">
    <property type="entry name" value="menC_lowGC_arch"/>
    <property type="match status" value="1"/>
</dbReference>
<dbReference type="Pfam" id="PF13378">
    <property type="entry name" value="MR_MLE_C"/>
    <property type="match status" value="1"/>
</dbReference>
<feature type="domain" description="Mandelate racemase/muconate lactonizing enzyme C-terminal" evidence="8">
    <location>
        <begin position="143"/>
        <end position="235"/>
    </location>
</feature>
<keyword evidence="10" id="KW-1185">Reference proteome</keyword>
<dbReference type="InterPro" id="IPR013341">
    <property type="entry name" value="Mandelate_racemase_N_dom"/>
</dbReference>
<dbReference type="InterPro" id="IPR029017">
    <property type="entry name" value="Enolase-like_N"/>
</dbReference>
<comment type="pathway">
    <text evidence="7">Quinol/quinone metabolism; menaquinone biosynthesis.</text>
</comment>
<comment type="function">
    <text evidence="7">Converts 2-succinyl-6-hydroxy-2,4-cyclohexadiene-1-carboxylate (SHCHC) to 2-succinylbenzoate (OSB).</text>
</comment>
<dbReference type="Proteomes" id="UP001589854">
    <property type="component" value="Unassembled WGS sequence"/>
</dbReference>
<keyword evidence="5 7" id="KW-0456">Lyase</keyword>
<sequence>MIEIQKVVLHHLDLIMKNPFHTSIGTVHKRESIIVEMIDCEGIVGWGEVVAFSSPWYTEETIQTCLHMLRDYYIPYLLRTSFTHPEDIAPFFLQFKRNHMAKASLEGALWDLYAKKEQKPLSKVLGGTRQEIEAGVVVGMGSLPSMIQQIERFMDEGYKRYKIKIDPSNDIEIVEGIRNKYPDLPLMADANSTYTLGSLSRLQELDRFQLLMIEQPLSADDIIDHATLQKKLKTPICLDESIVTIEDARKAIQLGSCKIINIKPGRVGGLAEAKKIHDLCLKNNIAVWCGGMLETGVSRAHNIALASLPNFVIPGDISSSSRHWHEDIVDPQIEVKNGKIQVPTGDGIGFSIDRKALRKFRTTTLIFKK</sequence>
<organism evidence="9 10">
    <name type="scientific">Metabacillus herbersteinensis</name>
    <dbReference type="NCBI Taxonomy" id="283816"/>
    <lineage>
        <taxon>Bacteria</taxon>
        <taxon>Bacillati</taxon>
        <taxon>Bacillota</taxon>
        <taxon>Bacilli</taxon>
        <taxon>Bacillales</taxon>
        <taxon>Bacillaceae</taxon>
        <taxon>Metabacillus</taxon>
    </lineage>
</organism>
<dbReference type="RefSeq" id="WP_378937806.1">
    <property type="nucleotide sequence ID" value="NZ_JBHLVO010000028.1"/>
</dbReference>
<name>A0ABV6GJY5_9BACI</name>
<accession>A0ABV6GJY5</accession>
<evidence type="ECO:0000313" key="10">
    <source>
        <dbReference type="Proteomes" id="UP001589854"/>
    </source>
</evidence>
<proteinExistence type="inferred from homology"/>
<dbReference type="SMART" id="SM00922">
    <property type="entry name" value="MR_MLE"/>
    <property type="match status" value="1"/>
</dbReference>
<dbReference type="EC" id="4.2.1.113" evidence="6 7"/>
<comment type="similarity">
    <text evidence="7">Belongs to the mandelate racemase/muconate lactonizing enzyme family. MenC type 2 subfamily.</text>
</comment>
<dbReference type="InterPro" id="IPR036849">
    <property type="entry name" value="Enolase-like_C_sf"/>
</dbReference>
<evidence type="ECO:0000256" key="3">
    <source>
        <dbReference type="ARBA" id="ARBA00022723"/>
    </source>
</evidence>
<dbReference type="SFLD" id="SFLDG00180">
    <property type="entry name" value="muconate_cycloisomerase"/>
    <property type="match status" value="1"/>
</dbReference>
<dbReference type="InterPro" id="IPR047585">
    <property type="entry name" value="MenC"/>
</dbReference>
<dbReference type="EMBL" id="JBHLVO010000028">
    <property type="protein sequence ID" value="MFC0273995.1"/>
    <property type="molecule type" value="Genomic_DNA"/>
</dbReference>
<reference evidence="9 10" key="1">
    <citation type="submission" date="2024-09" db="EMBL/GenBank/DDBJ databases">
        <authorList>
            <person name="Sun Q."/>
            <person name="Mori K."/>
        </authorList>
    </citation>
    <scope>NUCLEOTIDE SEQUENCE [LARGE SCALE GENOMIC DNA]</scope>
    <source>
        <strain evidence="9 10">CCM 7228</strain>
    </source>
</reference>
<evidence type="ECO:0000313" key="9">
    <source>
        <dbReference type="EMBL" id="MFC0273995.1"/>
    </source>
</evidence>
<dbReference type="HAMAP" id="MF_01933">
    <property type="entry name" value="MenC_2"/>
    <property type="match status" value="1"/>
</dbReference>
<comment type="catalytic activity">
    <reaction evidence="7">
        <text>(1R,6R)-6-hydroxy-2-succinyl-cyclohexa-2,4-diene-1-carboxylate = 2-succinylbenzoate + H2O</text>
        <dbReference type="Rhea" id="RHEA:10196"/>
        <dbReference type="ChEBI" id="CHEBI:15377"/>
        <dbReference type="ChEBI" id="CHEBI:18325"/>
        <dbReference type="ChEBI" id="CHEBI:58689"/>
        <dbReference type="EC" id="4.2.1.113"/>
    </reaction>
</comment>
<feature type="binding site" evidence="7">
    <location>
        <position position="214"/>
    </location>
    <ligand>
        <name>Mg(2+)</name>
        <dbReference type="ChEBI" id="CHEBI:18420"/>
    </ligand>
</feature>
<keyword evidence="4 7" id="KW-0460">Magnesium</keyword>
<dbReference type="InterPro" id="IPR010197">
    <property type="entry name" value="OSBS/NAAAR"/>
</dbReference>
<feature type="binding site" evidence="7">
    <location>
        <position position="239"/>
    </location>
    <ligand>
        <name>Mg(2+)</name>
        <dbReference type="ChEBI" id="CHEBI:18420"/>
    </ligand>
</feature>
<keyword evidence="3 7" id="KW-0479">Metal-binding</keyword>
<evidence type="ECO:0000256" key="5">
    <source>
        <dbReference type="ARBA" id="ARBA00023239"/>
    </source>
</evidence>
<feature type="active site" description="Proton acceptor" evidence="7">
    <location>
        <position position="263"/>
    </location>
</feature>
<feature type="binding site" evidence="7">
    <location>
        <position position="189"/>
    </location>
    <ligand>
        <name>Mg(2+)</name>
        <dbReference type="ChEBI" id="CHEBI:18420"/>
    </ligand>
</feature>
<protein>
    <recommendedName>
        <fullName evidence="6 7">o-succinylbenzoate synthase</fullName>
        <shortName evidence="7">OSB synthase</shortName>
        <shortName evidence="7">OSBS</shortName>
        <ecNumber evidence="6 7">4.2.1.113</ecNumber>
    </recommendedName>
    <alternativeName>
        <fullName evidence="7">4-(2'-carboxyphenyl)-4-oxybutyric acid synthase</fullName>
    </alternativeName>
    <alternativeName>
        <fullName evidence="7">o-succinylbenzoic acid synthase</fullName>
    </alternativeName>
</protein>
<dbReference type="PANTHER" id="PTHR48073:SF5">
    <property type="entry name" value="O-SUCCINYLBENZOATE SYNTHASE"/>
    <property type="match status" value="1"/>
</dbReference>
<evidence type="ECO:0000256" key="7">
    <source>
        <dbReference type="HAMAP-Rule" id="MF_01933"/>
    </source>
</evidence>
<dbReference type="SFLD" id="SFLDF00009">
    <property type="entry name" value="o-succinylbenzoate_synthase"/>
    <property type="match status" value="1"/>
</dbReference>
<dbReference type="SFLD" id="SFLDS00001">
    <property type="entry name" value="Enolase"/>
    <property type="match status" value="1"/>
</dbReference>
<gene>
    <name evidence="7 9" type="primary">menC</name>
    <name evidence="9" type="ORF">ACFFIX_21810</name>
</gene>
<dbReference type="InterPro" id="IPR013342">
    <property type="entry name" value="Mandelate_racemase_C"/>
</dbReference>
<dbReference type="SUPFAM" id="SSF54826">
    <property type="entry name" value="Enolase N-terminal domain-like"/>
    <property type="match status" value="1"/>
</dbReference>
<comment type="cofactor">
    <cofactor evidence="1 7">
        <name>a divalent metal cation</name>
        <dbReference type="ChEBI" id="CHEBI:60240"/>
    </cofactor>
</comment>
<comment type="caution">
    <text evidence="9">The sequence shown here is derived from an EMBL/GenBank/DDBJ whole genome shotgun (WGS) entry which is preliminary data.</text>
</comment>
<dbReference type="InterPro" id="IPR029065">
    <property type="entry name" value="Enolase_C-like"/>
</dbReference>
<dbReference type="Pfam" id="PF02746">
    <property type="entry name" value="MR_MLE_N"/>
    <property type="match status" value="1"/>
</dbReference>
<evidence type="ECO:0000256" key="6">
    <source>
        <dbReference type="ARBA" id="ARBA00029491"/>
    </source>
</evidence>
<keyword evidence="2 7" id="KW-0474">Menaquinone biosynthesis</keyword>
<dbReference type="SUPFAM" id="SSF51604">
    <property type="entry name" value="Enolase C-terminal domain-like"/>
    <property type="match status" value="1"/>
</dbReference>
<evidence type="ECO:0000256" key="4">
    <source>
        <dbReference type="ARBA" id="ARBA00022842"/>
    </source>
</evidence>
<dbReference type="PANTHER" id="PTHR48073">
    <property type="entry name" value="O-SUCCINYLBENZOATE SYNTHASE-RELATED"/>
    <property type="match status" value="1"/>
</dbReference>
<dbReference type="CDD" id="cd03317">
    <property type="entry name" value="NAAAR"/>
    <property type="match status" value="1"/>
</dbReference>
<evidence type="ECO:0000256" key="1">
    <source>
        <dbReference type="ARBA" id="ARBA00001968"/>
    </source>
</evidence>